<dbReference type="EMBL" id="LT984807">
    <property type="protein sequence ID" value="SPD59908.1"/>
    <property type="molecule type" value="Genomic_DNA"/>
</dbReference>
<evidence type="ECO:0000256" key="1">
    <source>
        <dbReference type="SAM" id="MobiDB-lite"/>
    </source>
</evidence>
<reference evidence="2 3" key="1">
    <citation type="submission" date="2018-01" db="EMBL/GenBank/DDBJ databases">
        <authorList>
            <person name="Clerissi C."/>
        </authorList>
    </citation>
    <scope>NUCLEOTIDE SEQUENCE [LARGE SCALE GENOMIC DNA]</scope>
    <source>
        <strain evidence="2">Cupriavidus taiwanensis STM 6160</strain>
        <plasmid evidence="3">ii</plasmid>
    </source>
</reference>
<evidence type="ECO:0000313" key="3">
    <source>
        <dbReference type="Proteomes" id="UP000255168"/>
    </source>
</evidence>
<gene>
    <name evidence="2" type="ORF">CBM2607_MP20560</name>
</gene>
<name>A0A375HNU0_9BURK</name>
<evidence type="ECO:0000313" key="2">
    <source>
        <dbReference type="EMBL" id="SPD59908.1"/>
    </source>
</evidence>
<organism evidence="2 3">
    <name type="scientific">Cupriavidus neocaledonicus</name>
    <dbReference type="NCBI Taxonomy" id="1040979"/>
    <lineage>
        <taxon>Bacteria</taxon>
        <taxon>Pseudomonadati</taxon>
        <taxon>Pseudomonadota</taxon>
        <taxon>Betaproteobacteria</taxon>
        <taxon>Burkholderiales</taxon>
        <taxon>Burkholderiaceae</taxon>
        <taxon>Cupriavidus</taxon>
    </lineage>
</organism>
<proteinExistence type="predicted"/>
<dbReference type="AlphaFoldDB" id="A0A375HNU0"/>
<keyword evidence="2" id="KW-0614">Plasmid</keyword>
<sequence length="99" mass="10799">MQMVASDAAETMQMSAIALQRNLTKRDSDGTARAASSCRGGARQQGGFLRRWHCSCVSRCGKLIASGFGVRGPMTTVKQRMRSYKFSQASAGREPREIP</sequence>
<geneLocation type="plasmid" evidence="3">
    <name>ii</name>
</geneLocation>
<feature type="region of interest" description="Disordered" evidence="1">
    <location>
        <begin position="22"/>
        <end position="44"/>
    </location>
</feature>
<dbReference type="Proteomes" id="UP000255168">
    <property type="component" value="Plasmid II"/>
</dbReference>
<accession>A0A375HNU0</accession>
<protein>
    <submittedName>
        <fullName evidence="2">Uncharacterized protein</fullName>
    </submittedName>
</protein>
<feature type="compositionally biased region" description="Low complexity" evidence="1">
    <location>
        <begin position="32"/>
        <end position="42"/>
    </location>
</feature>